<dbReference type="GO" id="GO:0005789">
    <property type="term" value="C:endoplasmic reticulum membrane"/>
    <property type="evidence" value="ECO:0007669"/>
    <property type="project" value="UniProtKB-SubCell"/>
</dbReference>
<dbReference type="Proteomes" id="UP000663868">
    <property type="component" value="Unassembled WGS sequence"/>
</dbReference>
<dbReference type="InterPro" id="IPR017937">
    <property type="entry name" value="Thioredoxin_CS"/>
</dbReference>
<dbReference type="Gene3D" id="3.40.30.10">
    <property type="entry name" value="Glutaredoxin"/>
    <property type="match status" value="1"/>
</dbReference>
<protein>
    <recommendedName>
        <fullName evidence="8">Thioredoxin domain-containing protein</fullName>
    </recommendedName>
</protein>
<dbReference type="Pfam" id="PF00085">
    <property type="entry name" value="Thioredoxin"/>
    <property type="match status" value="1"/>
</dbReference>
<evidence type="ECO:0000259" key="8">
    <source>
        <dbReference type="PROSITE" id="PS51352"/>
    </source>
</evidence>
<feature type="compositionally biased region" description="Basic and acidic residues" evidence="6">
    <location>
        <begin position="465"/>
        <end position="479"/>
    </location>
</feature>
<keyword evidence="4 7" id="KW-0472">Membrane</keyword>
<organism evidence="9 11">
    <name type="scientific">Adineta steineri</name>
    <dbReference type="NCBI Taxonomy" id="433720"/>
    <lineage>
        <taxon>Eukaryota</taxon>
        <taxon>Metazoa</taxon>
        <taxon>Spiralia</taxon>
        <taxon>Gnathifera</taxon>
        <taxon>Rotifera</taxon>
        <taxon>Eurotatoria</taxon>
        <taxon>Bdelloidea</taxon>
        <taxon>Adinetida</taxon>
        <taxon>Adinetidae</taxon>
        <taxon>Adineta</taxon>
    </lineage>
</organism>
<keyword evidence="2 7" id="KW-0812">Transmembrane</keyword>
<feature type="region of interest" description="Disordered" evidence="6">
    <location>
        <begin position="442"/>
        <end position="479"/>
    </location>
</feature>
<evidence type="ECO:0000313" key="9">
    <source>
        <dbReference type="EMBL" id="CAF0999401.1"/>
    </source>
</evidence>
<evidence type="ECO:0000313" key="11">
    <source>
        <dbReference type="Proteomes" id="UP000663860"/>
    </source>
</evidence>
<evidence type="ECO:0000256" key="4">
    <source>
        <dbReference type="ARBA" id="ARBA00023136"/>
    </source>
</evidence>
<feature type="domain" description="Thioredoxin" evidence="8">
    <location>
        <begin position="8"/>
        <end position="134"/>
    </location>
</feature>
<sequence>MLFILYGILFVQYFIGINAKWVIDVDSSIINEINENPSIGYLVKFHAPWCGHCKHFEPVYEEIAKEVSDLSTDIDELKDIRIVRIDATVYSDVANYYDIRGFPTIKFIRGSQIYSYENERSKVAILNFLKRVNGPALRWISSIEKFNGKRHEHEVFFLLVTTPTIDEDDNNDQLRKEYEDIVNRYLSQAYFYATNTSAIIETFFSKYQFDDKSQIFAIKNEEIYLYQPHIYNNSLEEFIIKEKVASFPQIAAGNIYDLILTKKILIIYGFNQEPEGSRRVQKRNDVKSQIYSYVTNYTSLLHDTFQFAWSNDLELLSNIAVWTVEEPLVFLYDSDHRKYGIYPLLPIINDKIEIEPILNYIISNYSQIICHTGNTWSKRLIRPFWELYRTVIAMFIEAPFISMLVIGLPASVLSIVCYCLCCLPNEGMMNETEYNYEQMKNVENIEGDEDEDGDEDDDTSTLPNKSDEKEKTLTNKKDD</sequence>
<dbReference type="EMBL" id="CAJNOE010000164">
    <property type="protein sequence ID" value="CAF0999401.1"/>
    <property type="molecule type" value="Genomic_DNA"/>
</dbReference>
<dbReference type="PROSITE" id="PS00194">
    <property type="entry name" value="THIOREDOXIN_1"/>
    <property type="match status" value="1"/>
</dbReference>
<proteinExistence type="predicted"/>
<evidence type="ECO:0000256" key="3">
    <source>
        <dbReference type="ARBA" id="ARBA00022989"/>
    </source>
</evidence>
<dbReference type="InterPro" id="IPR013766">
    <property type="entry name" value="Thioredoxin_domain"/>
</dbReference>
<dbReference type="Proteomes" id="UP000663860">
    <property type="component" value="Unassembled WGS sequence"/>
</dbReference>
<evidence type="ECO:0000256" key="1">
    <source>
        <dbReference type="ARBA" id="ARBA00004389"/>
    </source>
</evidence>
<accession>A0A814GQM2</accession>
<dbReference type="AlphaFoldDB" id="A0A814GQM2"/>
<dbReference type="InterPro" id="IPR052250">
    <property type="entry name" value="PDI_TMX3"/>
</dbReference>
<comment type="function">
    <text evidence="5">Probable disulfide isomerase, which participates in the folding of proteins containing disulfide bonds. May act as a dithiol oxidase. Acts as a regulator of endoplasmic reticulum-mitochondria contact sites via its ability to regulate redox signals.</text>
</comment>
<keyword evidence="3 7" id="KW-1133">Transmembrane helix</keyword>
<dbReference type="PROSITE" id="PS51352">
    <property type="entry name" value="THIOREDOXIN_2"/>
    <property type="match status" value="1"/>
</dbReference>
<dbReference type="EMBL" id="CAJOBB010001312">
    <property type="protein sequence ID" value="CAF3839403.1"/>
    <property type="molecule type" value="Genomic_DNA"/>
</dbReference>
<evidence type="ECO:0000313" key="10">
    <source>
        <dbReference type="EMBL" id="CAF3839403.1"/>
    </source>
</evidence>
<feature type="transmembrane region" description="Helical" evidence="7">
    <location>
        <begin position="400"/>
        <end position="423"/>
    </location>
</feature>
<reference evidence="9" key="1">
    <citation type="submission" date="2021-02" db="EMBL/GenBank/DDBJ databases">
        <authorList>
            <person name="Nowell W R."/>
        </authorList>
    </citation>
    <scope>NUCLEOTIDE SEQUENCE</scope>
</reference>
<dbReference type="PRINTS" id="PR00421">
    <property type="entry name" value="THIOREDOXIN"/>
</dbReference>
<dbReference type="InterPro" id="IPR036249">
    <property type="entry name" value="Thioredoxin-like_sf"/>
</dbReference>
<dbReference type="PANTHER" id="PTHR46426:SF1">
    <property type="entry name" value="PROTEIN DISULFIDE-ISOMERASE TMX3"/>
    <property type="match status" value="1"/>
</dbReference>
<comment type="caution">
    <text evidence="9">The sequence shown here is derived from an EMBL/GenBank/DDBJ whole genome shotgun (WGS) entry which is preliminary data.</text>
</comment>
<feature type="compositionally biased region" description="Acidic residues" evidence="6">
    <location>
        <begin position="445"/>
        <end position="459"/>
    </location>
</feature>
<evidence type="ECO:0000256" key="2">
    <source>
        <dbReference type="ARBA" id="ARBA00022692"/>
    </source>
</evidence>
<gene>
    <name evidence="9" type="ORF">IZO911_LOCUS17552</name>
    <name evidence="10" type="ORF">KXQ929_LOCUS19380</name>
</gene>
<evidence type="ECO:0000256" key="7">
    <source>
        <dbReference type="SAM" id="Phobius"/>
    </source>
</evidence>
<evidence type="ECO:0000256" key="5">
    <source>
        <dbReference type="ARBA" id="ARBA00045246"/>
    </source>
</evidence>
<comment type="subcellular location">
    <subcellularLocation>
        <location evidence="1">Endoplasmic reticulum membrane</location>
        <topology evidence="1">Single-pass membrane protein</topology>
    </subcellularLocation>
</comment>
<name>A0A814GQM2_9BILA</name>
<dbReference type="SUPFAM" id="SSF52833">
    <property type="entry name" value="Thioredoxin-like"/>
    <property type="match status" value="1"/>
</dbReference>
<evidence type="ECO:0000256" key="6">
    <source>
        <dbReference type="SAM" id="MobiDB-lite"/>
    </source>
</evidence>
<dbReference type="PANTHER" id="PTHR46426">
    <property type="entry name" value="PROTEIN DISULFIDE-ISOMERASE TMX3"/>
    <property type="match status" value="1"/>
</dbReference>